<feature type="region of interest" description="Disordered" evidence="3">
    <location>
        <begin position="32"/>
        <end position="54"/>
    </location>
</feature>
<evidence type="ECO:0000256" key="3">
    <source>
        <dbReference type="SAM" id="MobiDB-lite"/>
    </source>
</evidence>
<evidence type="ECO:0000313" key="5">
    <source>
        <dbReference type="Proteomes" id="UP000794436"/>
    </source>
</evidence>
<dbReference type="GO" id="GO:0061630">
    <property type="term" value="F:ubiquitin protein ligase activity"/>
    <property type="evidence" value="ECO:0007669"/>
    <property type="project" value="TreeGrafter"/>
</dbReference>
<protein>
    <recommendedName>
        <fullName evidence="6">NHL repeat protein</fullName>
    </recommendedName>
</protein>
<reference evidence="4" key="1">
    <citation type="submission" date="2019-03" db="EMBL/GenBank/DDBJ databases">
        <title>Long read genome sequence of the mycoparasitic Pythium oligandrum ATCC 38472 isolated from sugarbeet rhizosphere.</title>
        <authorList>
            <person name="Gaulin E."/>
        </authorList>
    </citation>
    <scope>NUCLEOTIDE SEQUENCE</scope>
    <source>
        <strain evidence="4">ATCC 38472_TT</strain>
    </source>
</reference>
<dbReference type="Gene3D" id="2.120.10.30">
    <property type="entry name" value="TolB, C-terminal domain"/>
    <property type="match status" value="5"/>
</dbReference>
<evidence type="ECO:0000256" key="1">
    <source>
        <dbReference type="ARBA" id="ARBA00022737"/>
    </source>
</evidence>
<dbReference type="Pfam" id="PF01436">
    <property type="entry name" value="NHL"/>
    <property type="match status" value="1"/>
</dbReference>
<dbReference type="SUPFAM" id="SSF101898">
    <property type="entry name" value="NHL repeat"/>
    <property type="match status" value="1"/>
</dbReference>
<evidence type="ECO:0008006" key="6">
    <source>
        <dbReference type="Google" id="ProtNLM"/>
    </source>
</evidence>
<proteinExistence type="predicted"/>
<keyword evidence="5" id="KW-1185">Reference proteome</keyword>
<dbReference type="PANTHER" id="PTHR24104:SF25">
    <property type="entry name" value="PROTEIN LIN-41"/>
    <property type="match status" value="1"/>
</dbReference>
<dbReference type="EMBL" id="SPLM01000002">
    <property type="protein sequence ID" value="TMW68609.1"/>
    <property type="molecule type" value="Genomic_DNA"/>
</dbReference>
<evidence type="ECO:0000256" key="2">
    <source>
        <dbReference type="PROSITE-ProRule" id="PRU00504"/>
    </source>
</evidence>
<name>A0A8K1FPQ5_PYTOL</name>
<dbReference type="GO" id="GO:0043161">
    <property type="term" value="P:proteasome-mediated ubiquitin-dependent protein catabolic process"/>
    <property type="evidence" value="ECO:0007669"/>
    <property type="project" value="TreeGrafter"/>
</dbReference>
<accession>A0A8K1FPQ5</accession>
<dbReference type="SUPFAM" id="SSF69322">
    <property type="entry name" value="Tricorn protease domain 2"/>
    <property type="match status" value="1"/>
</dbReference>
<evidence type="ECO:0000313" key="4">
    <source>
        <dbReference type="EMBL" id="TMW68609.1"/>
    </source>
</evidence>
<dbReference type="PROSITE" id="PS51125">
    <property type="entry name" value="NHL"/>
    <property type="match status" value="2"/>
</dbReference>
<dbReference type="Proteomes" id="UP000794436">
    <property type="component" value="Unassembled WGS sequence"/>
</dbReference>
<dbReference type="InterPro" id="IPR001258">
    <property type="entry name" value="NHL_repeat"/>
</dbReference>
<dbReference type="SUPFAM" id="SSF101908">
    <property type="entry name" value="Putative isomerase YbhE"/>
    <property type="match status" value="1"/>
</dbReference>
<dbReference type="CDD" id="cd22265">
    <property type="entry name" value="UDM1_RNF168"/>
    <property type="match status" value="1"/>
</dbReference>
<organism evidence="4 5">
    <name type="scientific">Pythium oligandrum</name>
    <name type="common">Mycoparasitic fungus</name>
    <dbReference type="NCBI Taxonomy" id="41045"/>
    <lineage>
        <taxon>Eukaryota</taxon>
        <taxon>Sar</taxon>
        <taxon>Stramenopiles</taxon>
        <taxon>Oomycota</taxon>
        <taxon>Peronosporomycetes</taxon>
        <taxon>Pythiales</taxon>
        <taxon>Pythiaceae</taxon>
        <taxon>Pythium</taxon>
    </lineage>
</organism>
<dbReference type="OrthoDB" id="342730at2759"/>
<dbReference type="InterPro" id="IPR011042">
    <property type="entry name" value="6-blade_b-propeller_TolB-like"/>
</dbReference>
<gene>
    <name evidence="4" type="ORF">Poli38472_006077</name>
</gene>
<dbReference type="GO" id="GO:0000209">
    <property type="term" value="P:protein polyubiquitination"/>
    <property type="evidence" value="ECO:0007669"/>
    <property type="project" value="TreeGrafter"/>
</dbReference>
<feature type="repeat" description="NHL" evidence="2">
    <location>
        <begin position="229"/>
        <end position="273"/>
    </location>
</feature>
<dbReference type="GO" id="GO:0008270">
    <property type="term" value="F:zinc ion binding"/>
    <property type="evidence" value="ECO:0007669"/>
    <property type="project" value="UniProtKB-KW"/>
</dbReference>
<keyword evidence="1" id="KW-0677">Repeat</keyword>
<dbReference type="CDD" id="cd05819">
    <property type="entry name" value="NHL"/>
    <property type="match status" value="2"/>
</dbReference>
<sequence>MELEKMVETNKSNPIAELRRLRKLENQRLEAEARQRQEELKQRHEQELQRQENERIAAEQRRLSDLEQIRRQREAEEERIAKLERTERDVILGIEHKLRLIGAFCTGEIRLANSTGVPRCSGILLALSLDRPIPAMTEDVIFVGDDSSRDIEVFAQQTRRHLFTLTTMTLTGAPTAMCITRTGHLVVCFHKANQLVVYDLATIFSANHTASLSHRSSPPVIPLDSAIAATCGGPRGSNKGEFSCPRGICVDDLASELFVSDQLNHRIQVFKMDFFVSRSTKVPPVSFQRCFGIKGHGRGHLHNPSGLDVSHYHVLVCDTGNSRVVAFAKRGAFVCVFGSKGHNDGQFVEVRDIKLANVRKRALARGLPVEENTITNEQFEMLVADSGNFRVQVLNERGEFLRTLSLLAGPEQIAFNRDLLAAIQANLLHSYAALKLPVPSLRGSDLSSVYPMAKSIHPFCPSYAFITQQIAAYRADVKRFHHPFALSYGSSEKELYVVDRENATLYVYNADGSRSSWISLPDEPADHGLTSCHSCVYVSNDTENFLYVSDPQSHRIVVLRMPGADFVRYIGATTYGDQNLCSYGYLPGELRFPTYLALWTQPTSPPQLMLLISETGNHFVSLFDAVSGEFSHRIGSGSGHQEGYFDSPQGLAVYEDRLLYIADQNNHRVQIYSLQDGQFVKSIGREGTEPGKFSFPTAIAVCSALHTMPKCNFGSHRQAKLLVGDAGNRRIQAFDLLKETVLYVIDTSHTPFERPLLPSSIFVEPRSAYFLVTDMENLSVAIFRQDGSFVTAFGANVEPENRFHRPVSIILAPHFDRGRQVLILDSLRKAVCTYALSN</sequence>
<dbReference type="InterPro" id="IPR050952">
    <property type="entry name" value="TRIM-NHL_E3_ligases"/>
</dbReference>
<dbReference type="PANTHER" id="PTHR24104">
    <property type="entry name" value="E3 UBIQUITIN-PROTEIN LIGASE NHLRC1-RELATED"/>
    <property type="match status" value="1"/>
</dbReference>
<feature type="repeat" description="NHL" evidence="2">
    <location>
        <begin position="632"/>
        <end position="675"/>
    </location>
</feature>
<comment type="caution">
    <text evidence="4">The sequence shown here is derived from an EMBL/GenBank/DDBJ whole genome shotgun (WGS) entry which is preliminary data.</text>
</comment>
<dbReference type="AlphaFoldDB" id="A0A8K1FPQ5"/>